<protein>
    <submittedName>
        <fullName evidence="1">Uncharacterized protein</fullName>
    </submittedName>
</protein>
<keyword evidence="2" id="KW-1185">Reference proteome</keyword>
<accession>A0AAW0LHM8</accession>
<proteinExistence type="predicted"/>
<dbReference type="EMBL" id="PKMF04000107">
    <property type="protein sequence ID" value="KAK7849958.1"/>
    <property type="molecule type" value="Genomic_DNA"/>
</dbReference>
<reference evidence="1 2" key="1">
    <citation type="journal article" date="2018" name="Sci. Data">
        <title>The draft genome sequence of cork oak.</title>
        <authorList>
            <person name="Ramos A.M."/>
            <person name="Usie A."/>
            <person name="Barbosa P."/>
            <person name="Barros P.M."/>
            <person name="Capote T."/>
            <person name="Chaves I."/>
            <person name="Simoes F."/>
            <person name="Abreu I."/>
            <person name="Carrasquinho I."/>
            <person name="Faro C."/>
            <person name="Guimaraes J.B."/>
            <person name="Mendonca D."/>
            <person name="Nobrega F."/>
            <person name="Rodrigues L."/>
            <person name="Saibo N.J.M."/>
            <person name="Varela M.C."/>
            <person name="Egas C."/>
            <person name="Matos J."/>
            <person name="Miguel C.M."/>
            <person name="Oliveira M.M."/>
            <person name="Ricardo C.P."/>
            <person name="Goncalves S."/>
        </authorList>
    </citation>
    <scope>NUCLEOTIDE SEQUENCE [LARGE SCALE GENOMIC DNA]</scope>
    <source>
        <strain evidence="2">cv. HL8</strain>
    </source>
</reference>
<name>A0AAW0LHM8_QUESU</name>
<comment type="caution">
    <text evidence="1">The sequence shown here is derived from an EMBL/GenBank/DDBJ whole genome shotgun (WGS) entry which is preliminary data.</text>
</comment>
<dbReference type="AlphaFoldDB" id="A0AAW0LHM8"/>
<gene>
    <name evidence="1" type="ORF">CFP56_001972</name>
</gene>
<organism evidence="1 2">
    <name type="scientific">Quercus suber</name>
    <name type="common">Cork oak</name>
    <dbReference type="NCBI Taxonomy" id="58331"/>
    <lineage>
        <taxon>Eukaryota</taxon>
        <taxon>Viridiplantae</taxon>
        <taxon>Streptophyta</taxon>
        <taxon>Embryophyta</taxon>
        <taxon>Tracheophyta</taxon>
        <taxon>Spermatophyta</taxon>
        <taxon>Magnoliopsida</taxon>
        <taxon>eudicotyledons</taxon>
        <taxon>Gunneridae</taxon>
        <taxon>Pentapetalae</taxon>
        <taxon>rosids</taxon>
        <taxon>fabids</taxon>
        <taxon>Fagales</taxon>
        <taxon>Fagaceae</taxon>
        <taxon>Quercus</taxon>
    </lineage>
</organism>
<sequence length="92" mass="10486">MGSARFTGGGFGKVHRSTMAKLVELYSTHLYSLDTVVESHVRYPVTNYLAMVMNMIHEKKIAHFSFMSLFKPTNRPTMTVYNVNKTSRHAES</sequence>
<evidence type="ECO:0000313" key="1">
    <source>
        <dbReference type="EMBL" id="KAK7849958.1"/>
    </source>
</evidence>
<evidence type="ECO:0000313" key="2">
    <source>
        <dbReference type="Proteomes" id="UP000237347"/>
    </source>
</evidence>
<dbReference type="Proteomes" id="UP000237347">
    <property type="component" value="Unassembled WGS sequence"/>
</dbReference>